<dbReference type="VEuPathDB" id="CryptoDB:cubi_03105"/>
<dbReference type="RefSeq" id="XP_028876125.1">
    <property type="nucleotide sequence ID" value="XM_029020118.1"/>
</dbReference>
<dbReference type="AlphaFoldDB" id="A0A1J4MNG4"/>
<dbReference type="Proteomes" id="UP000186176">
    <property type="component" value="Unassembled WGS sequence"/>
</dbReference>
<protein>
    <recommendedName>
        <fullName evidence="3">Lipoprotein</fullName>
    </recommendedName>
</protein>
<proteinExistence type="predicted"/>
<keyword evidence="2" id="KW-1185">Reference proteome</keyword>
<accession>A0A1J4MNG4</accession>
<comment type="caution">
    <text evidence="1">The sequence shown here is derived from an EMBL/GenBank/DDBJ whole genome shotgun (WGS) entry which is preliminary data.</text>
</comment>
<evidence type="ECO:0000313" key="2">
    <source>
        <dbReference type="Proteomes" id="UP000186176"/>
    </source>
</evidence>
<gene>
    <name evidence="1" type="ORF">cubi_03105</name>
</gene>
<name>A0A1J4MNG4_9CRYT</name>
<dbReference type="EMBL" id="LRBP01000006">
    <property type="protein sequence ID" value="OII74995.1"/>
    <property type="molecule type" value="Genomic_DNA"/>
</dbReference>
<reference evidence="1 2" key="1">
    <citation type="submission" date="2016-10" db="EMBL/GenBank/DDBJ databases">
        <title>Reductive evolution of mitochondrial metabolism and differential evolution of invasion-related proteins in Cryptosporidium.</title>
        <authorList>
            <person name="Liu S."/>
            <person name="Roellig D.M."/>
            <person name="Guo Y."/>
            <person name="Li N."/>
            <person name="Frace M.A."/>
            <person name="Tang K."/>
            <person name="Zhang L."/>
            <person name="Feng Y."/>
            <person name="Xiao L."/>
        </authorList>
    </citation>
    <scope>NUCLEOTIDE SEQUENCE [LARGE SCALE GENOMIC DNA]</scope>
    <source>
        <strain evidence="1">39726</strain>
    </source>
</reference>
<dbReference type="OrthoDB" id="340706at2759"/>
<organism evidence="1 2">
    <name type="scientific">Cryptosporidium ubiquitum</name>
    <dbReference type="NCBI Taxonomy" id="857276"/>
    <lineage>
        <taxon>Eukaryota</taxon>
        <taxon>Sar</taxon>
        <taxon>Alveolata</taxon>
        <taxon>Apicomplexa</taxon>
        <taxon>Conoidasida</taxon>
        <taxon>Coccidia</taxon>
        <taxon>Eucoccidiorida</taxon>
        <taxon>Eimeriorina</taxon>
        <taxon>Cryptosporidiidae</taxon>
        <taxon>Cryptosporidium</taxon>
    </lineage>
</organism>
<evidence type="ECO:0000313" key="1">
    <source>
        <dbReference type="EMBL" id="OII74995.1"/>
    </source>
</evidence>
<sequence length="530" mass="61847">MYKLYFSLFFLFTFSFLLVGCYFNWENNYVKFAFEIFRDAKINFPFNSYISRHSFEIQIFEKHGETLFEEFRNETKQEDLVEKVEIVKNLQDSLEVILESEPIVTENRRKFSNNFGFPLNLNPRGFNLMMKIKYGRNSEPIKIIFMGRDLRNLFNIIIKECRIYLFSKDNKSNGYFYDSSPLFLPKNSSDYLHLMMEWSEETFRVSAVRPDNTQVALGSIVKTDSPLIASGSAFMGETLIPLQIEWNFTNKPINVRFYCLINYFEGRCKSNSIRILDTSNKRFLSLKADRGFLKVAFQFPPKNKLPVNLKMIGDKELAVTIQFFLDQMVVHVNSNSFKHFFLNEYQEGEWLNLDLVPISNLSLKYLIQTLKIACSTRIFGLKSTNSCLDSIKEGNSSTKDRNKDSAKGSCENDFLQNIARSGKILDRGYKLPKKKELKTFNLTEETEISDTSNSNNNFKLLMAIDEEIIGNILIKREYLDKFSLSSGNSVNSFNYTDSSHAPLGYWRLKAGFPKYIENLVSFLWKFKNRF</sequence>
<evidence type="ECO:0008006" key="3">
    <source>
        <dbReference type="Google" id="ProtNLM"/>
    </source>
</evidence>
<dbReference type="GeneID" id="39979897"/>
<dbReference type="PROSITE" id="PS51257">
    <property type="entry name" value="PROKAR_LIPOPROTEIN"/>
    <property type="match status" value="1"/>
</dbReference>